<dbReference type="InterPro" id="IPR041118">
    <property type="entry name" value="Rx_N"/>
</dbReference>
<dbReference type="AlphaFoldDB" id="A0A654EJV2"/>
<dbReference type="FunFam" id="1.10.10.10:FF:000322">
    <property type="entry name" value="Probable disease resistance protein At1g63360"/>
    <property type="match status" value="1"/>
</dbReference>
<evidence type="ECO:0000259" key="7">
    <source>
        <dbReference type="Pfam" id="PF23559"/>
    </source>
</evidence>
<dbReference type="Proteomes" id="UP000426265">
    <property type="component" value="Unassembled WGS sequence"/>
</dbReference>
<evidence type="ECO:0000256" key="2">
    <source>
        <dbReference type="ARBA" id="ARBA00022741"/>
    </source>
</evidence>
<dbReference type="InterPro" id="IPR027417">
    <property type="entry name" value="P-loop_NTPase"/>
</dbReference>
<feature type="domain" description="NB-ARC" evidence="5">
    <location>
        <begin position="119"/>
        <end position="290"/>
    </location>
</feature>
<dbReference type="InterPro" id="IPR058922">
    <property type="entry name" value="WHD_DRP"/>
</dbReference>
<feature type="domain" description="Disease resistance N-terminal" evidence="6">
    <location>
        <begin position="6"/>
        <end position="68"/>
    </location>
</feature>
<dbReference type="Pfam" id="PF23559">
    <property type="entry name" value="WHD_DRP"/>
    <property type="match status" value="1"/>
</dbReference>
<dbReference type="GO" id="GO:0006952">
    <property type="term" value="P:defense response"/>
    <property type="evidence" value="ECO:0007669"/>
    <property type="project" value="UniProtKB-KW"/>
</dbReference>
<protein>
    <recommendedName>
        <fullName evidence="10">NB-ARC domain-containing protein</fullName>
    </recommendedName>
</protein>
<name>A0A654EJV2_ARATH</name>
<accession>A0A654EJV2</accession>
<keyword evidence="4" id="KW-0067">ATP-binding</keyword>
<dbReference type="SUPFAM" id="SSF52540">
    <property type="entry name" value="P-loop containing nucleoside triphosphate hydrolases"/>
    <property type="match status" value="1"/>
</dbReference>
<sequence>MAGELVSFGIKKLWDLLSQECEQFQGVEDQVTGLKRDLNLLSSFLKDADAKKHTTAVEKCIRCWRQRTRISDVIRDMQSFGVQQAIVDGGYMQPQGDRQREMRQTFSKDYESDFVGLEVNVKKLVGYLVEEDDIQIVSVTGMGGLGKTTLARQVFNHEDVKHQFDRLAWVCVSQEFTQKSVWQTILQNLTSKENKDEILKMKEAELHDELFQLLEASKSLIVFDDIWKDEDWDLIKPIFPPKKGWKVLLTSRNESVAVRGDIKYLNFKPECLAIEDSWTLFQRIAFPKKDASESKVDEEMEDMGKQMLKHCGGLPLAIKVLGGLLAAKYTMHDWERLSINIGSHIVGRTSSTNSSIYHVLSMRFEELPSYLKHCFLYLAHFPEDHKINVEKLSYCWAAEGISTAEDYHNAETIQDVGESYIEELMRRNMIIWERDATALRFGTCHLHDMMREVCLFKAKEENFLEIAVKSVDFEGMKLPSGIGNLIHLRYLSLQDAKIDDSCYQINSCDEYRNSIGINKQQHFPSRLTFVKLSECGLEEDPMPILEKLLRLKGVILLKGSYCGRRMVCSGGGFPQLKKLEIVGLNKWEEWLVEEGSMPLLETLSILDCEELKEIPDGLRFIYSLELVMLGTRWKKKFSVGGEDYYKVQHIPSVEFIGGYFK</sequence>
<dbReference type="EMBL" id="CACRSJ010000104">
    <property type="protein sequence ID" value="VYS49424.1"/>
    <property type="molecule type" value="Genomic_DNA"/>
</dbReference>
<dbReference type="InterPro" id="IPR036388">
    <property type="entry name" value="WH-like_DNA-bd_sf"/>
</dbReference>
<dbReference type="PANTHER" id="PTHR36766:SF40">
    <property type="entry name" value="DISEASE RESISTANCE PROTEIN RGA3"/>
    <property type="match status" value="1"/>
</dbReference>
<dbReference type="GO" id="GO:0043531">
    <property type="term" value="F:ADP binding"/>
    <property type="evidence" value="ECO:0007669"/>
    <property type="project" value="InterPro"/>
</dbReference>
<dbReference type="GO" id="GO:0051707">
    <property type="term" value="P:response to other organism"/>
    <property type="evidence" value="ECO:0007669"/>
    <property type="project" value="UniProtKB-ARBA"/>
</dbReference>
<dbReference type="SUPFAM" id="SSF52058">
    <property type="entry name" value="L domain-like"/>
    <property type="match status" value="1"/>
</dbReference>
<evidence type="ECO:0000256" key="3">
    <source>
        <dbReference type="ARBA" id="ARBA00022821"/>
    </source>
</evidence>
<reference evidence="8 9" key="1">
    <citation type="submission" date="2019-11" db="EMBL/GenBank/DDBJ databases">
        <authorList>
            <person name="Jiao W.-B."/>
            <person name="Schneeberger K."/>
        </authorList>
    </citation>
    <scope>NUCLEOTIDE SEQUENCE [LARGE SCALE GENOMIC DNA]</scope>
    <source>
        <strain evidence="9">cv. An-1</strain>
    </source>
</reference>
<evidence type="ECO:0000259" key="5">
    <source>
        <dbReference type="Pfam" id="PF00931"/>
    </source>
</evidence>
<organism evidence="8 9">
    <name type="scientific">Arabidopsis thaliana</name>
    <name type="common">Mouse-ear cress</name>
    <dbReference type="NCBI Taxonomy" id="3702"/>
    <lineage>
        <taxon>Eukaryota</taxon>
        <taxon>Viridiplantae</taxon>
        <taxon>Streptophyta</taxon>
        <taxon>Embryophyta</taxon>
        <taxon>Tracheophyta</taxon>
        <taxon>Spermatophyta</taxon>
        <taxon>Magnoliopsida</taxon>
        <taxon>eudicotyledons</taxon>
        <taxon>Gunneridae</taxon>
        <taxon>Pentapetalae</taxon>
        <taxon>rosids</taxon>
        <taxon>malvids</taxon>
        <taxon>Brassicales</taxon>
        <taxon>Brassicaceae</taxon>
        <taxon>Camelineae</taxon>
        <taxon>Arabidopsis</taxon>
    </lineage>
</organism>
<evidence type="ECO:0000256" key="4">
    <source>
        <dbReference type="ARBA" id="ARBA00022840"/>
    </source>
</evidence>
<keyword evidence="1" id="KW-0677">Repeat</keyword>
<dbReference type="Gene3D" id="1.20.5.4130">
    <property type="match status" value="1"/>
</dbReference>
<evidence type="ECO:0000313" key="8">
    <source>
        <dbReference type="EMBL" id="VYS49424.1"/>
    </source>
</evidence>
<evidence type="ECO:0008006" key="10">
    <source>
        <dbReference type="Google" id="ProtNLM"/>
    </source>
</evidence>
<evidence type="ECO:0000259" key="6">
    <source>
        <dbReference type="Pfam" id="PF18052"/>
    </source>
</evidence>
<dbReference type="InterPro" id="IPR002182">
    <property type="entry name" value="NB-ARC"/>
</dbReference>
<dbReference type="Pfam" id="PF18052">
    <property type="entry name" value="Rx_N"/>
    <property type="match status" value="1"/>
</dbReference>
<proteinExistence type="predicted"/>
<dbReference type="InterPro" id="IPR032675">
    <property type="entry name" value="LRR_dom_sf"/>
</dbReference>
<feature type="domain" description="Disease resistance protein winged helix" evidence="7">
    <location>
        <begin position="381"/>
        <end position="453"/>
    </location>
</feature>
<evidence type="ECO:0000256" key="1">
    <source>
        <dbReference type="ARBA" id="ARBA00022737"/>
    </source>
</evidence>
<dbReference type="GO" id="GO:0005524">
    <property type="term" value="F:ATP binding"/>
    <property type="evidence" value="ECO:0007669"/>
    <property type="project" value="UniProtKB-KW"/>
</dbReference>
<gene>
    <name evidence="8" type="ORF">AN1_LOCUS4902</name>
</gene>
<evidence type="ECO:0000313" key="9">
    <source>
        <dbReference type="Proteomes" id="UP000426265"/>
    </source>
</evidence>
<dbReference type="PANTHER" id="PTHR36766">
    <property type="entry name" value="PLANT BROAD-SPECTRUM MILDEW RESISTANCE PROTEIN RPW8"/>
    <property type="match status" value="1"/>
</dbReference>
<dbReference type="Gene3D" id="1.10.8.430">
    <property type="entry name" value="Helical domain of apoptotic protease-activating factors"/>
    <property type="match status" value="1"/>
</dbReference>
<dbReference type="FunFam" id="3.40.50.300:FF:001091">
    <property type="entry name" value="Probable disease resistance protein At1g61300"/>
    <property type="match status" value="1"/>
</dbReference>
<dbReference type="FunFam" id="1.10.8.430:FF:000003">
    <property type="entry name" value="Probable disease resistance protein At5g66910"/>
    <property type="match status" value="1"/>
</dbReference>
<dbReference type="Gene3D" id="3.40.50.300">
    <property type="entry name" value="P-loop containing nucleotide triphosphate hydrolases"/>
    <property type="match status" value="1"/>
</dbReference>
<dbReference type="PRINTS" id="PR00364">
    <property type="entry name" value="DISEASERSIST"/>
</dbReference>
<dbReference type="InterPro" id="IPR042197">
    <property type="entry name" value="Apaf_helical"/>
</dbReference>
<dbReference type="Gene3D" id="3.80.10.10">
    <property type="entry name" value="Ribonuclease Inhibitor"/>
    <property type="match status" value="1"/>
</dbReference>
<keyword evidence="3" id="KW-0611">Plant defense</keyword>
<dbReference type="ExpressionAtlas" id="A0A654EJV2">
    <property type="expression patterns" value="baseline and differential"/>
</dbReference>
<dbReference type="Gene3D" id="1.10.10.10">
    <property type="entry name" value="Winged helix-like DNA-binding domain superfamily/Winged helix DNA-binding domain"/>
    <property type="match status" value="1"/>
</dbReference>
<keyword evidence="2" id="KW-0547">Nucleotide-binding</keyword>
<dbReference type="Pfam" id="PF00931">
    <property type="entry name" value="NB-ARC"/>
    <property type="match status" value="1"/>
</dbReference>